<dbReference type="Proteomes" id="UP000054302">
    <property type="component" value="Unassembled WGS sequence"/>
</dbReference>
<dbReference type="OrthoDB" id="5342924at2759"/>
<evidence type="ECO:0000313" key="3">
    <source>
        <dbReference type="EMBL" id="KIV89456.1"/>
    </source>
</evidence>
<protein>
    <submittedName>
        <fullName evidence="3">Uncharacterized protein</fullName>
    </submittedName>
</protein>
<keyword evidence="2" id="KW-0472">Membrane</keyword>
<keyword evidence="2" id="KW-0812">Transmembrane</keyword>
<reference evidence="3 4" key="1">
    <citation type="submission" date="2015-01" db="EMBL/GenBank/DDBJ databases">
        <title>The Genome Sequence of Exophiala mesophila CBS40295.</title>
        <authorList>
            <consortium name="The Broad Institute Genomics Platform"/>
            <person name="Cuomo C."/>
            <person name="de Hoog S."/>
            <person name="Gorbushina A."/>
            <person name="Stielow B."/>
            <person name="Teixiera M."/>
            <person name="Abouelleil A."/>
            <person name="Chapman S.B."/>
            <person name="Priest M."/>
            <person name="Young S.K."/>
            <person name="Wortman J."/>
            <person name="Nusbaum C."/>
            <person name="Birren B."/>
        </authorList>
    </citation>
    <scope>NUCLEOTIDE SEQUENCE [LARGE SCALE GENOMIC DNA]</scope>
    <source>
        <strain evidence="3 4">CBS 40295</strain>
    </source>
</reference>
<dbReference type="RefSeq" id="XP_016221030.1">
    <property type="nucleotide sequence ID" value="XM_016371698.1"/>
</dbReference>
<feature type="transmembrane region" description="Helical" evidence="2">
    <location>
        <begin position="121"/>
        <end position="141"/>
    </location>
</feature>
<feature type="region of interest" description="Disordered" evidence="1">
    <location>
        <begin position="732"/>
        <end position="798"/>
    </location>
</feature>
<dbReference type="HOGENOM" id="CLU_012879_1_0_1"/>
<proteinExistence type="predicted"/>
<dbReference type="GeneID" id="27324700"/>
<evidence type="ECO:0000313" key="4">
    <source>
        <dbReference type="Proteomes" id="UP000054302"/>
    </source>
</evidence>
<gene>
    <name evidence="3" type="ORF">PV10_06855</name>
</gene>
<organism evidence="3 4">
    <name type="scientific">Exophiala mesophila</name>
    <name type="common">Black yeast-like fungus</name>
    <dbReference type="NCBI Taxonomy" id="212818"/>
    <lineage>
        <taxon>Eukaryota</taxon>
        <taxon>Fungi</taxon>
        <taxon>Dikarya</taxon>
        <taxon>Ascomycota</taxon>
        <taxon>Pezizomycotina</taxon>
        <taxon>Eurotiomycetes</taxon>
        <taxon>Chaetothyriomycetidae</taxon>
        <taxon>Chaetothyriales</taxon>
        <taxon>Herpotrichiellaceae</taxon>
        <taxon>Exophiala</taxon>
    </lineage>
</organism>
<dbReference type="STRING" id="212818.A0A0D1XMT5"/>
<dbReference type="OMA" id="ITNTRCE"/>
<feature type="transmembrane region" description="Helical" evidence="2">
    <location>
        <begin position="161"/>
        <end position="186"/>
    </location>
</feature>
<sequence length="798" mass="88201">MFLKAIAILRTFDFRHSWSRLHWSRWKQRAEPKKVIVATSKYTALRRCIFHLIPASMSAAVLALNFRRLYLGADLSGPISSETITLMMFQVLAKVHEIFLVASLGMIIHHVLRYELLYGEGLPLGLIGSGVSFGSFLFFFTKEFWGSLRYVRFPGGRARKLSFIFLLLLAGLTATFAGPASATLLVPQSQSIPHGRTEIFLDGTSHDLWPEDLSGDLSELGKFCTSQSSSVTAICPGGGYSSLWEFWGRMTYSTFHDGNVPKFSKRLSGSRFFWPVHSPTIPIPPLYSLGDVREREEAKFSTFLVQPHAATAIYLQRLATDWWTAVTAKEGTVEDRFDDRKLEASARAAIVSMRCAPPQNLSASDNIVRFPQVNGRFAYAEPLDFTLDDINSTSSDLLRFRWVELPDRFGTVSLGALFESPWDLESNSRVAIGCSGQAGWVPAQIMSDAYTFWTGWYAWGIFFGGRTPAWTATPKGAEQSPTNGRIAFGAPWLDLLTPPVPSGLERPDWKPNAMESILDKAGFGNVVPSNSRSSMADQWALEDTLGSGRTVFLESIIASVLVDGVSRSGSHRVFENNGTHVLPALAGYEKLADFDKLVQAGKTALRQPNKPVTDYTTLVAQMETSGYAMRLDLAGYLAMAVLLTHLLMAAVHTIWVLYFGHTSKSWDTVAELVALSQNSRPALVALANTGGGVRCRKTYEQMAVVRACQEGDGSTDERVELLFDAGKREDTLTETKEDPKGMALRTPSTWPRHGEGGMLNIGNHQPHGRSSSTERLLFQSKGGRDGMYSRVRPGHLYG</sequence>
<feature type="transmembrane region" description="Helical" evidence="2">
    <location>
        <begin position="48"/>
        <end position="66"/>
    </location>
</feature>
<dbReference type="EMBL" id="KN847524">
    <property type="protein sequence ID" value="KIV89456.1"/>
    <property type="molecule type" value="Genomic_DNA"/>
</dbReference>
<accession>A0A0D1XMT5</accession>
<keyword evidence="2" id="KW-1133">Transmembrane helix</keyword>
<evidence type="ECO:0000256" key="2">
    <source>
        <dbReference type="SAM" id="Phobius"/>
    </source>
</evidence>
<dbReference type="AlphaFoldDB" id="A0A0D1XMT5"/>
<feature type="transmembrane region" description="Helical" evidence="2">
    <location>
        <begin position="633"/>
        <end position="658"/>
    </location>
</feature>
<name>A0A0D1XMT5_EXOME</name>
<keyword evidence="4" id="KW-1185">Reference proteome</keyword>
<dbReference type="VEuPathDB" id="FungiDB:PV10_06855"/>
<evidence type="ECO:0000256" key="1">
    <source>
        <dbReference type="SAM" id="MobiDB-lite"/>
    </source>
</evidence>